<reference evidence="2" key="2">
    <citation type="submission" date="2018-10" db="EMBL/GenBank/DDBJ databases">
        <authorList>
            <person name="Peiro R."/>
            <person name="Begona"/>
            <person name="Cbmso G."/>
            <person name="Lopez M."/>
            <person name="Gonzalez S."/>
            <person name="Sacristan E."/>
            <person name="Castillo E."/>
        </authorList>
    </citation>
    <scope>NUCLEOTIDE SEQUENCE</scope>
    <source>
        <strain evidence="2">Rhod_genome</strain>
    </source>
</reference>
<accession>A0A327JLU6</accession>
<dbReference type="EMBL" id="WNKV01000026">
    <property type="protein sequence ID" value="MTW19230.1"/>
    <property type="molecule type" value="Genomic_DNA"/>
</dbReference>
<organism evidence="1 4">
    <name type="scientific">Rhodoplanes serenus</name>
    <dbReference type="NCBI Taxonomy" id="200615"/>
    <lineage>
        <taxon>Bacteria</taxon>
        <taxon>Pseudomonadati</taxon>
        <taxon>Pseudomonadota</taxon>
        <taxon>Alphaproteobacteria</taxon>
        <taxon>Hyphomicrobiales</taxon>
        <taxon>Nitrobacteraceae</taxon>
        <taxon>Rhodoplanes</taxon>
    </lineage>
</organism>
<keyword evidence="3" id="KW-1185">Reference proteome</keyword>
<evidence type="ECO:0000313" key="3">
    <source>
        <dbReference type="Proteomes" id="UP000289200"/>
    </source>
</evidence>
<reference evidence="1 4" key="3">
    <citation type="submission" date="2019-11" db="EMBL/GenBank/DDBJ databases">
        <title>Whole-genome sequence of Rhodoplanes serenus DSM 18633, type strain.</title>
        <authorList>
            <person name="Kyndt J.A."/>
            <person name="Meyer T.E."/>
        </authorList>
    </citation>
    <scope>NUCLEOTIDE SEQUENCE [LARGE SCALE GENOMIC DNA]</scope>
    <source>
        <strain evidence="1 4">DSM 18633</strain>
    </source>
</reference>
<dbReference type="OrthoDB" id="8481257at2"/>
<evidence type="ECO:0000313" key="1">
    <source>
        <dbReference type="EMBL" id="MTW19230.1"/>
    </source>
</evidence>
<gene>
    <name evidence="1" type="ORF">GJ689_23825</name>
    <name evidence="2" type="ORF">RHODGE_RHODGE_01909</name>
</gene>
<reference evidence="3" key="1">
    <citation type="submission" date="2018-10" db="EMBL/GenBank/DDBJ databases">
        <authorList>
            <person name="Peiro R."/>
            <person name="Begona"/>
            <person name="Cbmso G."/>
            <person name="Lopez M."/>
            <person name="Gonzalez S."/>
            <person name="Sacristan E."/>
            <person name="Castillo E."/>
        </authorList>
    </citation>
    <scope>NUCLEOTIDE SEQUENCE [LARGE SCALE GENOMIC DNA]</scope>
</reference>
<sequence>MPIDLKSLSKLESLPASATAKPHADDDPLVVMVKLRKGSNRPAYLSPRAEFGPSLFSAEIKAETLTRLEADPAVESVSLSRRLPGID</sequence>
<dbReference type="EMBL" id="UWOC01000135">
    <property type="protein sequence ID" value="VCU08746.1"/>
    <property type="molecule type" value="Genomic_DNA"/>
</dbReference>
<dbReference type="RefSeq" id="WP_111388796.1">
    <property type="nucleotide sequence ID" value="NZ_NPEW01000530.1"/>
</dbReference>
<dbReference type="Proteomes" id="UP000438991">
    <property type="component" value="Unassembled WGS sequence"/>
</dbReference>
<protein>
    <submittedName>
        <fullName evidence="1">Uncharacterized protein</fullName>
    </submittedName>
</protein>
<comment type="caution">
    <text evidence="1">The sequence shown here is derived from an EMBL/GenBank/DDBJ whole genome shotgun (WGS) entry which is preliminary data.</text>
</comment>
<name>A0A327JLU6_9BRAD</name>
<dbReference type="Proteomes" id="UP000289200">
    <property type="component" value="Unassembled WGS sequence"/>
</dbReference>
<evidence type="ECO:0000313" key="4">
    <source>
        <dbReference type="Proteomes" id="UP000438991"/>
    </source>
</evidence>
<proteinExistence type="predicted"/>
<evidence type="ECO:0000313" key="2">
    <source>
        <dbReference type="EMBL" id="VCU08746.1"/>
    </source>
</evidence>
<dbReference type="AlphaFoldDB" id="A0A327JLU6"/>